<dbReference type="Gene3D" id="3.80.10.10">
    <property type="entry name" value="Ribonuclease Inhibitor"/>
    <property type="match status" value="4"/>
</dbReference>
<evidence type="ECO:0000256" key="6">
    <source>
        <dbReference type="ARBA" id="ARBA00022527"/>
    </source>
</evidence>
<dbReference type="InterPro" id="IPR003591">
    <property type="entry name" value="Leu-rich_rpt_typical-subtyp"/>
</dbReference>
<dbReference type="InterPro" id="IPR001611">
    <property type="entry name" value="Leu-rich_rpt"/>
</dbReference>
<dbReference type="InterPro" id="IPR032675">
    <property type="entry name" value="LRR_dom_sf"/>
</dbReference>
<dbReference type="GO" id="GO:0005524">
    <property type="term" value="F:ATP binding"/>
    <property type="evidence" value="ECO:0007669"/>
    <property type="project" value="UniProtKB-UniRule"/>
</dbReference>
<dbReference type="InterPro" id="IPR017441">
    <property type="entry name" value="Protein_kinase_ATP_BS"/>
</dbReference>
<dbReference type="SUPFAM" id="SSF52047">
    <property type="entry name" value="RNI-like"/>
    <property type="match status" value="1"/>
</dbReference>
<dbReference type="PROSITE" id="PS00108">
    <property type="entry name" value="PROTEIN_KINASE_ST"/>
    <property type="match status" value="1"/>
</dbReference>
<dbReference type="EC" id="2.7.11.1" evidence="4"/>
<organism evidence="25 26">
    <name type="scientific">Cucumis melo var. makuwa</name>
    <name type="common">Oriental melon</name>
    <dbReference type="NCBI Taxonomy" id="1194695"/>
    <lineage>
        <taxon>Eukaryota</taxon>
        <taxon>Viridiplantae</taxon>
        <taxon>Streptophyta</taxon>
        <taxon>Embryophyta</taxon>
        <taxon>Tracheophyta</taxon>
        <taxon>Spermatophyta</taxon>
        <taxon>Magnoliopsida</taxon>
        <taxon>eudicotyledons</taxon>
        <taxon>Gunneridae</taxon>
        <taxon>Pentapetalae</taxon>
        <taxon>rosids</taxon>
        <taxon>fabids</taxon>
        <taxon>Cucurbitales</taxon>
        <taxon>Cucurbitaceae</taxon>
        <taxon>Benincaseae</taxon>
        <taxon>Cucumis</taxon>
    </lineage>
</organism>
<evidence type="ECO:0000256" key="8">
    <source>
        <dbReference type="ARBA" id="ARBA00022679"/>
    </source>
</evidence>
<dbReference type="PROSITE" id="PS00107">
    <property type="entry name" value="PROTEIN_KINASE_ATP"/>
    <property type="match status" value="1"/>
</dbReference>
<dbReference type="InterPro" id="IPR005181">
    <property type="entry name" value="SASA"/>
</dbReference>
<keyword evidence="5" id="KW-1003">Cell membrane</keyword>
<keyword evidence="17 23" id="KW-0472">Membrane</keyword>
<evidence type="ECO:0000256" key="4">
    <source>
        <dbReference type="ARBA" id="ARBA00012513"/>
    </source>
</evidence>
<dbReference type="SUPFAM" id="SSF52058">
    <property type="entry name" value="L domain-like"/>
    <property type="match status" value="1"/>
</dbReference>
<dbReference type="Pfam" id="PF00560">
    <property type="entry name" value="LRR_1"/>
    <property type="match status" value="3"/>
</dbReference>
<keyword evidence="14" id="KW-0378">Hydrolase</keyword>
<evidence type="ECO:0000256" key="3">
    <source>
        <dbReference type="ARBA" id="ARBA00008684"/>
    </source>
</evidence>
<dbReference type="AlphaFoldDB" id="A0A5A7V0T7"/>
<keyword evidence="7" id="KW-0433">Leucine-rich repeat</keyword>
<evidence type="ECO:0000256" key="18">
    <source>
        <dbReference type="ARBA" id="ARBA00023170"/>
    </source>
</evidence>
<evidence type="ECO:0000256" key="9">
    <source>
        <dbReference type="ARBA" id="ARBA00022692"/>
    </source>
</evidence>
<evidence type="ECO:0000256" key="22">
    <source>
        <dbReference type="PROSITE-ProRule" id="PRU10141"/>
    </source>
</evidence>
<evidence type="ECO:0000256" key="16">
    <source>
        <dbReference type="ARBA" id="ARBA00022989"/>
    </source>
</evidence>
<name>A0A5A7V0T7_CUCMM</name>
<evidence type="ECO:0000256" key="11">
    <source>
        <dbReference type="ARBA" id="ARBA00022737"/>
    </source>
</evidence>
<dbReference type="PROSITE" id="PS51450">
    <property type="entry name" value="LRR"/>
    <property type="match status" value="1"/>
</dbReference>
<evidence type="ECO:0000256" key="15">
    <source>
        <dbReference type="ARBA" id="ARBA00022840"/>
    </source>
</evidence>
<evidence type="ECO:0000259" key="24">
    <source>
        <dbReference type="PROSITE" id="PS50011"/>
    </source>
</evidence>
<dbReference type="PROSITE" id="PS50011">
    <property type="entry name" value="PROTEIN_KINASE_DOM"/>
    <property type="match status" value="1"/>
</dbReference>
<protein>
    <recommendedName>
        <fullName evidence="4">non-specific serine/threonine protein kinase</fullName>
        <ecNumber evidence="4">2.7.11.1</ecNumber>
    </recommendedName>
</protein>
<evidence type="ECO:0000256" key="19">
    <source>
        <dbReference type="ARBA" id="ARBA00023180"/>
    </source>
</evidence>
<comment type="similarity">
    <text evidence="3">Belongs to the protein kinase superfamily. Ser/Thr protein kinase family.</text>
</comment>
<keyword evidence="16 23" id="KW-1133">Transmembrane helix</keyword>
<reference evidence="25 26" key="1">
    <citation type="submission" date="2019-08" db="EMBL/GenBank/DDBJ databases">
        <title>Draft genome sequences of two oriental melons (Cucumis melo L. var makuwa).</title>
        <authorList>
            <person name="Kwon S.-Y."/>
        </authorList>
    </citation>
    <scope>NUCLEOTIDE SEQUENCE [LARGE SCALE GENOMIC DNA]</scope>
    <source>
        <strain evidence="26">cv. SW 3</strain>
        <tissue evidence="25">Leaf</tissue>
    </source>
</reference>
<feature type="transmembrane region" description="Helical" evidence="23">
    <location>
        <begin position="6"/>
        <end position="27"/>
    </location>
</feature>
<keyword evidence="15 22" id="KW-0067">ATP-binding</keyword>
<dbReference type="InterPro" id="IPR051716">
    <property type="entry name" value="Plant_RL_S/T_kinase"/>
</dbReference>
<dbReference type="InterPro" id="IPR013210">
    <property type="entry name" value="LRR_N_plant-typ"/>
</dbReference>
<keyword evidence="10" id="KW-0732">Signal</keyword>
<dbReference type="GO" id="GO:0016787">
    <property type="term" value="F:hydrolase activity"/>
    <property type="evidence" value="ECO:0007669"/>
    <property type="project" value="UniProtKB-KW"/>
</dbReference>
<evidence type="ECO:0000313" key="25">
    <source>
        <dbReference type="EMBL" id="KAA0060934.1"/>
    </source>
</evidence>
<feature type="transmembrane region" description="Helical" evidence="23">
    <location>
        <begin position="644"/>
        <end position="666"/>
    </location>
</feature>
<evidence type="ECO:0000256" key="1">
    <source>
        <dbReference type="ARBA" id="ARBA00004162"/>
    </source>
</evidence>
<feature type="binding site" evidence="22">
    <location>
        <position position="734"/>
    </location>
    <ligand>
        <name>ATP</name>
        <dbReference type="ChEBI" id="CHEBI:30616"/>
    </ligand>
</feature>
<keyword evidence="11" id="KW-0677">Repeat</keyword>
<dbReference type="OrthoDB" id="1658317at2759"/>
<evidence type="ECO:0000313" key="26">
    <source>
        <dbReference type="Proteomes" id="UP000321393"/>
    </source>
</evidence>
<keyword evidence="9 23" id="KW-0812">Transmembrane</keyword>
<evidence type="ECO:0000256" key="7">
    <source>
        <dbReference type="ARBA" id="ARBA00022614"/>
    </source>
</evidence>
<dbReference type="SMART" id="SM00220">
    <property type="entry name" value="S_TKc"/>
    <property type="match status" value="1"/>
</dbReference>
<dbReference type="EMBL" id="SSTE01005103">
    <property type="protein sequence ID" value="KAA0060934.1"/>
    <property type="molecule type" value="Genomic_DNA"/>
</dbReference>
<proteinExistence type="inferred from homology"/>
<keyword evidence="18 25" id="KW-0675">Receptor</keyword>
<dbReference type="Gene3D" id="3.30.200.20">
    <property type="entry name" value="Phosphorylase Kinase, domain 1"/>
    <property type="match status" value="1"/>
</dbReference>
<evidence type="ECO:0000256" key="14">
    <source>
        <dbReference type="ARBA" id="ARBA00022801"/>
    </source>
</evidence>
<dbReference type="FunFam" id="3.80.10.10:FF:000095">
    <property type="entry name" value="LRR receptor-like serine/threonine-protein kinase GSO1"/>
    <property type="match status" value="1"/>
</dbReference>
<comment type="subcellular location">
    <subcellularLocation>
        <location evidence="1">Cell membrane</location>
        <topology evidence="1">Single-pass membrane protein</topology>
    </subcellularLocation>
    <subcellularLocation>
        <location evidence="2">Membrane</location>
        <topology evidence="2">Single-pass type I membrane protein</topology>
    </subcellularLocation>
</comment>
<dbReference type="Pfam" id="PF00069">
    <property type="entry name" value="Pkinase"/>
    <property type="match status" value="1"/>
</dbReference>
<evidence type="ECO:0000256" key="20">
    <source>
        <dbReference type="ARBA" id="ARBA00047899"/>
    </source>
</evidence>
<gene>
    <name evidence="25" type="ORF">E6C27_scaffold501G00670</name>
</gene>
<evidence type="ECO:0000256" key="5">
    <source>
        <dbReference type="ARBA" id="ARBA00022475"/>
    </source>
</evidence>
<evidence type="ECO:0000256" key="17">
    <source>
        <dbReference type="ARBA" id="ARBA00023136"/>
    </source>
</evidence>
<keyword evidence="12 22" id="KW-0547">Nucleotide-binding</keyword>
<dbReference type="PANTHER" id="PTHR48053:SF136">
    <property type="entry name" value="PROTEIN KINASE, PLANT-TYPE, PUTATIVE-RELATED"/>
    <property type="match status" value="1"/>
</dbReference>
<evidence type="ECO:0000256" key="23">
    <source>
        <dbReference type="SAM" id="Phobius"/>
    </source>
</evidence>
<dbReference type="Pfam" id="PF23598">
    <property type="entry name" value="LRR_14"/>
    <property type="match status" value="1"/>
</dbReference>
<dbReference type="Proteomes" id="UP000321393">
    <property type="component" value="Unassembled WGS sequence"/>
</dbReference>
<evidence type="ECO:0000256" key="13">
    <source>
        <dbReference type="ARBA" id="ARBA00022777"/>
    </source>
</evidence>
<dbReference type="SUPFAM" id="SSF56112">
    <property type="entry name" value="Protein kinase-like (PK-like)"/>
    <property type="match status" value="1"/>
</dbReference>
<keyword evidence="8" id="KW-0808">Transferase</keyword>
<dbReference type="SUPFAM" id="SSF52266">
    <property type="entry name" value="SGNH hydrolase"/>
    <property type="match status" value="1"/>
</dbReference>
<dbReference type="FunFam" id="3.80.10.10:FF:000288">
    <property type="entry name" value="LRR receptor-like serine/threonine-protein kinase EFR"/>
    <property type="match status" value="1"/>
</dbReference>
<evidence type="ECO:0000256" key="10">
    <source>
        <dbReference type="ARBA" id="ARBA00022729"/>
    </source>
</evidence>
<comment type="catalytic activity">
    <reaction evidence="21">
        <text>L-seryl-[protein] + ATP = O-phospho-L-seryl-[protein] + ADP + H(+)</text>
        <dbReference type="Rhea" id="RHEA:17989"/>
        <dbReference type="Rhea" id="RHEA-COMP:9863"/>
        <dbReference type="Rhea" id="RHEA-COMP:11604"/>
        <dbReference type="ChEBI" id="CHEBI:15378"/>
        <dbReference type="ChEBI" id="CHEBI:29999"/>
        <dbReference type="ChEBI" id="CHEBI:30616"/>
        <dbReference type="ChEBI" id="CHEBI:83421"/>
        <dbReference type="ChEBI" id="CHEBI:456216"/>
        <dbReference type="EC" id="2.7.11.1"/>
    </reaction>
</comment>
<dbReference type="GO" id="GO:0004674">
    <property type="term" value="F:protein serine/threonine kinase activity"/>
    <property type="evidence" value="ECO:0007669"/>
    <property type="project" value="UniProtKB-KW"/>
</dbReference>
<dbReference type="Pfam" id="PF03629">
    <property type="entry name" value="SASA"/>
    <property type="match status" value="1"/>
</dbReference>
<dbReference type="InterPro" id="IPR011009">
    <property type="entry name" value="Kinase-like_dom_sf"/>
</dbReference>
<feature type="domain" description="Protein kinase" evidence="24">
    <location>
        <begin position="702"/>
        <end position="991"/>
    </location>
</feature>
<dbReference type="InterPro" id="IPR008271">
    <property type="entry name" value="Ser/Thr_kinase_AS"/>
</dbReference>
<sequence length="1192" mass="130779">MAISHPPFIHFICIFILAFEGLLFVTVRSSSSSISNLESDKQSLISLKSGFNNLNLYDPLSSWDQNSSPCNWTGVSCNEDGERVVELDLSGLGLAGFLHMQIGNLSFLTSLQLQNNQLTGSIPIQIGNLFRLKVLNMSFNYIRGDLPFNISGMTQLEILDLTSNRITSQIPQELSQLTKLKVLNLGQNHLYGTIPPSFGNLTSLVTLNLGTNSVSGLIPSELGRLQNLKDLMISINNFSGIVPSTIYNMSSLVTLILAANRLHGTLPKDFGDNLPNLLFFNFCFNRFSGTIPESMHNMTQIRIIRFAHNLFEGTIPPGLENLPHLQMYYIGHNKIVSSGSNGLSFISSLTNSSRLTFIAVDENKLEGVIPESIGNLSEVFSRLYMGGNRIYGNIPSSIGNLRSLTLLNLNKNLLAGEIPPQIGQLEQLQLLALAKNRLFGRIPSSLGNLRKLNHIDLSENNLMGNIPISFGNFTNLLAMDLSNNKLTGGIPKEALNYPSLSMVLNLSNNMLSGNLPQEIGLLENVEKIDISENLISGNIPPSIVGCKSLEVLTMAKNEFSGEIPSTLGEIMGLRALDLSSNKLSGPIPKNLQNRAAIQLLNLSFNNLEGVVSEGGRAYLEGNPKLCLPSLCQNNKPHKERRIKIISLTVVFSTLAICFTLGIWLHLAKRKSKPSPSSSTDELIKKQHEMVSYEKIRTGTANFSEENLLGKGSFGSVYKGCLNLNEIDGGIYAIKVLNIERSGYIKSFLGECEALRNVRHRNLVKLVTSCSSIDHEGRDFRGLVYEFLSNGSLEEWIHGKRNHLDGSGLDLMERLNIGIDVGRVLEYLHHGCQVPIAHCDLKPSNILLAEDMSAKVGDFGLAKLLMGNEADQCSSITSSHVLKGSIGYIPPEYGMGRTPTVAGDVYSFGITLLELFTGKSPTDEGFGAVPPKNIFILAGQSNMAGRGGVEMYNKKLTWDGLVPPECTPEPSILRLNPDRQWEVAREPLHLGIDINRTPGIGPGIPFAKELLAKAGPNAGAVGLVPCARGGTLIGQWLKNPSNPSATFYQNFIERIRTSDKDGGVVRALFWFQGESDAAMNDTAMRYKDNLMKFFTDIRNDIKPRFLPIVVVKIALYDFFMKHDTHNLPAVRAAQDAVAKELPDVVAIDALELPINFTTNEGLNLDHGHFNTSTEITLGKWLANTYLSHFGHLL</sequence>
<keyword evidence="19" id="KW-0325">Glycoprotein</keyword>
<dbReference type="FunFam" id="3.30.200.20:FF:000432">
    <property type="entry name" value="LRR receptor-like serine/threonine-protein kinase EFR"/>
    <property type="match status" value="1"/>
</dbReference>
<dbReference type="Gene3D" id="3.40.50.1110">
    <property type="entry name" value="SGNH hydrolase"/>
    <property type="match status" value="1"/>
</dbReference>
<dbReference type="InterPro" id="IPR000719">
    <property type="entry name" value="Prot_kinase_dom"/>
</dbReference>
<dbReference type="Gene3D" id="1.10.510.10">
    <property type="entry name" value="Transferase(Phosphotransferase) domain 1"/>
    <property type="match status" value="1"/>
</dbReference>
<evidence type="ECO:0000256" key="21">
    <source>
        <dbReference type="ARBA" id="ARBA00048679"/>
    </source>
</evidence>
<keyword evidence="13 25" id="KW-0418">Kinase</keyword>
<evidence type="ECO:0000256" key="2">
    <source>
        <dbReference type="ARBA" id="ARBA00004479"/>
    </source>
</evidence>
<dbReference type="InterPro" id="IPR055414">
    <property type="entry name" value="LRR_R13L4/SHOC2-like"/>
</dbReference>
<evidence type="ECO:0000256" key="12">
    <source>
        <dbReference type="ARBA" id="ARBA00022741"/>
    </source>
</evidence>
<dbReference type="SMART" id="SM00369">
    <property type="entry name" value="LRR_TYP"/>
    <property type="match status" value="9"/>
</dbReference>
<keyword evidence="6" id="KW-0723">Serine/threonine-protein kinase</keyword>
<dbReference type="InterPro" id="IPR036514">
    <property type="entry name" value="SGNH_hydro_sf"/>
</dbReference>
<comment type="catalytic activity">
    <reaction evidence="20">
        <text>L-threonyl-[protein] + ATP = O-phospho-L-threonyl-[protein] + ADP + H(+)</text>
        <dbReference type="Rhea" id="RHEA:46608"/>
        <dbReference type="Rhea" id="RHEA-COMP:11060"/>
        <dbReference type="Rhea" id="RHEA-COMP:11605"/>
        <dbReference type="ChEBI" id="CHEBI:15378"/>
        <dbReference type="ChEBI" id="CHEBI:30013"/>
        <dbReference type="ChEBI" id="CHEBI:30616"/>
        <dbReference type="ChEBI" id="CHEBI:61977"/>
        <dbReference type="ChEBI" id="CHEBI:456216"/>
        <dbReference type="EC" id="2.7.11.1"/>
    </reaction>
</comment>
<accession>A0A5A7V0T7</accession>
<dbReference type="Pfam" id="PF08263">
    <property type="entry name" value="LRRNT_2"/>
    <property type="match status" value="1"/>
</dbReference>
<comment type="caution">
    <text evidence="25">The sequence shown here is derived from an EMBL/GenBank/DDBJ whole genome shotgun (WGS) entry which is preliminary data.</text>
</comment>
<dbReference type="GO" id="GO:0005886">
    <property type="term" value="C:plasma membrane"/>
    <property type="evidence" value="ECO:0007669"/>
    <property type="project" value="UniProtKB-SubCell"/>
</dbReference>
<dbReference type="PANTHER" id="PTHR48053">
    <property type="entry name" value="LEUCINE RICH REPEAT FAMILY PROTEIN, EXPRESSED"/>
    <property type="match status" value="1"/>
</dbReference>